<dbReference type="EMBL" id="JBHSQE010000004">
    <property type="protein sequence ID" value="MFC6146573.1"/>
    <property type="molecule type" value="Genomic_DNA"/>
</dbReference>
<dbReference type="PROSITE" id="PS00901">
    <property type="entry name" value="CYS_SYNTHASE"/>
    <property type="match status" value="1"/>
</dbReference>
<organism evidence="4 5">
    <name type="scientific">Corynebacterium nasicanis</name>
    <dbReference type="NCBI Taxonomy" id="1448267"/>
    <lineage>
        <taxon>Bacteria</taxon>
        <taxon>Bacillati</taxon>
        <taxon>Actinomycetota</taxon>
        <taxon>Actinomycetes</taxon>
        <taxon>Mycobacteriales</taxon>
        <taxon>Corynebacteriaceae</taxon>
        <taxon>Corynebacterium</taxon>
    </lineage>
</organism>
<evidence type="ECO:0000313" key="4">
    <source>
        <dbReference type="EMBL" id="MFC6146573.1"/>
    </source>
</evidence>
<accession>A0ABW1QBK1</accession>
<gene>
    <name evidence="4" type="ORF">ACFPUZ_07125</name>
</gene>
<comment type="cofactor">
    <cofactor evidence="1">
        <name>pyridoxal 5'-phosphate</name>
        <dbReference type="ChEBI" id="CHEBI:597326"/>
    </cofactor>
</comment>
<reference evidence="5" key="1">
    <citation type="journal article" date="2019" name="Int. J. Syst. Evol. Microbiol.">
        <title>The Global Catalogue of Microorganisms (GCM) 10K type strain sequencing project: providing services to taxonomists for standard genome sequencing and annotation.</title>
        <authorList>
            <consortium name="The Broad Institute Genomics Platform"/>
            <consortium name="The Broad Institute Genome Sequencing Center for Infectious Disease"/>
            <person name="Wu L."/>
            <person name="Ma J."/>
        </authorList>
    </citation>
    <scope>NUCLEOTIDE SEQUENCE [LARGE SCALE GENOMIC DNA]</scope>
    <source>
        <strain evidence="5">CCUG 51943</strain>
    </source>
</reference>
<keyword evidence="5" id="KW-1185">Reference proteome</keyword>
<dbReference type="RefSeq" id="WP_377001090.1">
    <property type="nucleotide sequence ID" value="NZ_JBHSQE010000004.1"/>
</dbReference>
<dbReference type="SUPFAM" id="SSF53686">
    <property type="entry name" value="Tryptophan synthase beta subunit-like PLP-dependent enzymes"/>
    <property type="match status" value="1"/>
</dbReference>
<protein>
    <submittedName>
        <fullName evidence="4">Pyridoxal-phosphate dependent enzyme</fullName>
    </submittedName>
</protein>
<dbReference type="Gene3D" id="3.40.50.1100">
    <property type="match status" value="2"/>
</dbReference>
<proteinExistence type="predicted"/>
<comment type="caution">
    <text evidence="4">The sequence shown here is derived from an EMBL/GenBank/DDBJ whole genome shotgun (WGS) entry which is preliminary data.</text>
</comment>
<evidence type="ECO:0000256" key="1">
    <source>
        <dbReference type="ARBA" id="ARBA00001933"/>
    </source>
</evidence>
<sequence length="304" mass="32118">MNLAPGNTPLVRLDRLSSRPGVTLWAKLEGYNPSGSAKDRTAHALLAAARLQPGATIVESSSGNLGVALAREAVLGSWTFHCVVDPRANRGSVATMRAFGAIVHEVTAPDAATGDWLIARQRRVAELLRELPDAVCLDQYSNEAAFTAHDEGTMREIYEQLGRAPDHLFVAVSTTGTIGGCLRRIRREGWSTQVTAVDAEGSVLFDGARGPRHLPGFGAGSVPALAASVTPDRLLRLSDRDSVAGARLLARSEGILCGASGGAVVAGVEKLLPELAGDVVLVLHDGGSHYLDTIFNDDWVEETL</sequence>
<dbReference type="InterPro" id="IPR036052">
    <property type="entry name" value="TrpB-like_PALP_sf"/>
</dbReference>
<name>A0ABW1QBK1_9CORY</name>
<dbReference type="InterPro" id="IPR001216">
    <property type="entry name" value="P-phosphate_BS"/>
</dbReference>
<dbReference type="Proteomes" id="UP001596244">
    <property type="component" value="Unassembled WGS sequence"/>
</dbReference>
<feature type="domain" description="Tryptophan synthase beta chain-like PALP" evidence="3">
    <location>
        <begin position="3"/>
        <end position="284"/>
    </location>
</feature>
<dbReference type="PANTHER" id="PTHR10314">
    <property type="entry name" value="CYSTATHIONINE BETA-SYNTHASE"/>
    <property type="match status" value="1"/>
</dbReference>
<evidence type="ECO:0000259" key="3">
    <source>
        <dbReference type="Pfam" id="PF00291"/>
    </source>
</evidence>
<dbReference type="CDD" id="cd01561">
    <property type="entry name" value="CBS_like"/>
    <property type="match status" value="1"/>
</dbReference>
<evidence type="ECO:0000256" key="2">
    <source>
        <dbReference type="ARBA" id="ARBA00022898"/>
    </source>
</evidence>
<evidence type="ECO:0000313" key="5">
    <source>
        <dbReference type="Proteomes" id="UP001596244"/>
    </source>
</evidence>
<keyword evidence="2" id="KW-0663">Pyridoxal phosphate</keyword>
<dbReference type="Pfam" id="PF00291">
    <property type="entry name" value="PALP"/>
    <property type="match status" value="1"/>
</dbReference>
<dbReference type="InterPro" id="IPR001926">
    <property type="entry name" value="TrpB-like_PALP"/>
</dbReference>
<dbReference type="InterPro" id="IPR050214">
    <property type="entry name" value="Cys_Synth/Cystath_Beta-Synth"/>
</dbReference>